<dbReference type="Proteomes" id="UP000646053">
    <property type="component" value="Unassembled WGS sequence"/>
</dbReference>
<dbReference type="EMBL" id="WVIE01000034">
    <property type="protein sequence ID" value="NDJ19604.1"/>
    <property type="molecule type" value="Genomic_DNA"/>
</dbReference>
<dbReference type="RefSeq" id="WP_162425132.1">
    <property type="nucleotide sequence ID" value="NZ_WVIE01000034.1"/>
</dbReference>
<gene>
    <name evidence="1" type="ORF">GS601_20325</name>
</gene>
<reference evidence="1" key="1">
    <citation type="submission" date="2019-12" db="EMBL/GenBank/DDBJ databases">
        <title>High-Quality draft genome sequences of three cyanobacteria isolated from the limestone walls of the Old Cathedral of Coimbra.</title>
        <authorList>
            <person name="Tiago I."/>
            <person name="Soares F."/>
            <person name="Portugal A."/>
        </authorList>
    </citation>
    <scope>NUCLEOTIDE SEQUENCE</scope>
    <source>
        <strain evidence="1">A</strain>
    </source>
</reference>
<dbReference type="AlphaFoldDB" id="A0A8J7Z425"/>
<protein>
    <submittedName>
        <fullName evidence="1">Uncharacterized protein</fullName>
    </submittedName>
</protein>
<name>A0A8J7Z425_9CYAN</name>
<organism evidence="1 2">
    <name type="scientific">Myxacorys almedinensis A</name>
    <dbReference type="NCBI Taxonomy" id="2690445"/>
    <lineage>
        <taxon>Bacteria</taxon>
        <taxon>Bacillati</taxon>
        <taxon>Cyanobacteriota</taxon>
        <taxon>Cyanophyceae</taxon>
        <taxon>Leptolyngbyales</taxon>
        <taxon>Leptolyngbyaceae</taxon>
        <taxon>Myxacorys</taxon>
        <taxon>Myxacorys almedinensis</taxon>
    </lineage>
</organism>
<evidence type="ECO:0000313" key="1">
    <source>
        <dbReference type="EMBL" id="NDJ19604.1"/>
    </source>
</evidence>
<sequence>MAVLIYGRTSDRAIGSLGFFLITHGISDLFAATSATSGAPSRESSSFVGDLLRRLARRHPF</sequence>
<evidence type="ECO:0000313" key="2">
    <source>
        <dbReference type="Proteomes" id="UP000646053"/>
    </source>
</evidence>
<comment type="caution">
    <text evidence="1">The sequence shown here is derived from an EMBL/GenBank/DDBJ whole genome shotgun (WGS) entry which is preliminary data.</text>
</comment>
<accession>A0A8J7Z425</accession>
<proteinExistence type="predicted"/>
<keyword evidence="2" id="KW-1185">Reference proteome</keyword>